<proteinExistence type="predicted"/>
<sequence length="47" mass="5280">MLHYISTNNKICLVVLDHTGLTTDPSDLNIVKDTNNIEMIIVDNLPQ</sequence>
<evidence type="ECO:0000313" key="2">
    <source>
        <dbReference type="Proteomes" id="UP000613177"/>
    </source>
</evidence>
<reference evidence="1" key="1">
    <citation type="submission" date="2021-01" db="EMBL/GenBank/DDBJ databases">
        <title>Metabolic potential, ecology and presence of endohyphal bacteria is reflected in genomic diversity of Mucoromycotina.</title>
        <authorList>
            <person name="Muszewska A."/>
            <person name="Okrasinska A."/>
            <person name="Steczkiewicz K."/>
            <person name="Drgas O."/>
            <person name="Orlowska M."/>
            <person name="Perlinska-Lenart U."/>
            <person name="Aleksandrzak-Piekarczyk T."/>
            <person name="Szatraj K."/>
            <person name="Zielenkiewicz U."/>
            <person name="Pilsyk S."/>
            <person name="Malc E."/>
            <person name="Mieczkowski P."/>
            <person name="Kruszewska J.S."/>
            <person name="Biernat P."/>
            <person name="Pawlowska J."/>
        </authorList>
    </citation>
    <scope>NUCLEOTIDE SEQUENCE</scope>
    <source>
        <strain evidence="1">WA0000018081</strain>
    </source>
</reference>
<dbReference type="EMBL" id="JAEPRE010000148">
    <property type="protein sequence ID" value="KAG2231506.1"/>
    <property type="molecule type" value="Genomic_DNA"/>
</dbReference>
<dbReference type="Proteomes" id="UP000613177">
    <property type="component" value="Unassembled WGS sequence"/>
</dbReference>
<gene>
    <name evidence="1" type="ORF">INT48_008673</name>
</gene>
<evidence type="ECO:0000313" key="1">
    <source>
        <dbReference type="EMBL" id="KAG2231506.1"/>
    </source>
</evidence>
<organism evidence="1 2">
    <name type="scientific">Thamnidium elegans</name>
    <dbReference type="NCBI Taxonomy" id="101142"/>
    <lineage>
        <taxon>Eukaryota</taxon>
        <taxon>Fungi</taxon>
        <taxon>Fungi incertae sedis</taxon>
        <taxon>Mucoromycota</taxon>
        <taxon>Mucoromycotina</taxon>
        <taxon>Mucoromycetes</taxon>
        <taxon>Mucorales</taxon>
        <taxon>Mucorineae</taxon>
        <taxon>Mucoraceae</taxon>
        <taxon>Thamnidium</taxon>
    </lineage>
</organism>
<name>A0A8H7SM24_9FUNG</name>
<feature type="non-terminal residue" evidence="1">
    <location>
        <position position="1"/>
    </location>
</feature>
<protein>
    <submittedName>
        <fullName evidence="1">Uncharacterized protein</fullName>
    </submittedName>
</protein>
<comment type="caution">
    <text evidence="1">The sequence shown here is derived from an EMBL/GenBank/DDBJ whole genome shotgun (WGS) entry which is preliminary data.</text>
</comment>
<dbReference type="AlphaFoldDB" id="A0A8H7SM24"/>
<accession>A0A8H7SM24</accession>
<keyword evidence="2" id="KW-1185">Reference proteome</keyword>